<dbReference type="InterPro" id="IPR018392">
    <property type="entry name" value="LysM"/>
</dbReference>
<sequence length="218" mass="24688">MSLTKLHFEVFGNPGYAFDADFNPTEYTLAKENDVWSRKRHSQKPLQQYVGVGNEDLTLDLLFDTTREGLGRDAVAVTTRTERVDRLMRVDRHTHAVPQFQVTWGTGLKLRAVATRLRQRFTLFNADGVPLRAEVTLTMREVGAENSEKAKKTASPDRTKTWVVRRGETMTTIASHAYDDARHWRVIAEHNPRVDPRRPAPGTVLELPPLPSTEGAAR</sequence>
<feature type="region of interest" description="Disordered" evidence="1">
    <location>
        <begin position="192"/>
        <end position="218"/>
    </location>
</feature>
<accession>A0A5Q0GYR9</accession>
<keyword evidence="4" id="KW-1185">Reference proteome</keyword>
<dbReference type="Pfam" id="PF19266">
    <property type="entry name" value="CIS_tube"/>
    <property type="match status" value="1"/>
</dbReference>
<dbReference type="InterPro" id="IPR045361">
    <property type="entry name" value="CIS_tube_prot_N"/>
</dbReference>
<dbReference type="Proteomes" id="UP000325787">
    <property type="component" value="Chromosome"/>
</dbReference>
<dbReference type="KEGG" id="ssyi:EKG83_15340"/>
<evidence type="ECO:0000259" key="2">
    <source>
        <dbReference type="Pfam" id="PF19266"/>
    </source>
</evidence>
<name>A0A5Q0GYR9_SACSY</name>
<reference evidence="4" key="1">
    <citation type="journal article" date="2021" name="Curr. Microbiol.">
        <title>Complete genome of nocamycin-producing strain Saccharothrix syringae NRRL B-16468 reveals the biosynthetic potential for secondary metabolites.</title>
        <authorList>
            <person name="Mo X."/>
            <person name="Yang S."/>
        </authorList>
    </citation>
    <scope>NUCLEOTIDE SEQUENCE [LARGE SCALE GENOMIC DNA]</scope>
    <source>
        <strain evidence="4">ATCC 51364 / DSM 43886 / JCM 6844 / KCTC 9398 / NBRC 14523 / NRRL B-16468 / INA 2240</strain>
    </source>
</reference>
<dbReference type="OrthoDB" id="9815939at2"/>
<proteinExistence type="predicted"/>
<protein>
    <submittedName>
        <fullName evidence="3">Peptidoglycan-binding protein</fullName>
    </submittedName>
</protein>
<dbReference type="InterPro" id="IPR036779">
    <property type="entry name" value="LysM_dom_sf"/>
</dbReference>
<evidence type="ECO:0000256" key="1">
    <source>
        <dbReference type="SAM" id="MobiDB-lite"/>
    </source>
</evidence>
<dbReference type="RefSeq" id="WP_033433184.1">
    <property type="nucleotide sequence ID" value="NZ_CP034550.1"/>
</dbReference>
<dbReference type="CDD" id="cd00118">
    <property type="entry name" value="LysM"/>
    <property type="match status" value="1"/>
</dbReference>
<dbReference type="AlphaFoldDB" id="A0A5Q0GYR9"/>
<feature type="domain" description="Contractile injection system tube protein N-terminal" evidence="2">
    <location>
        <begin position="17"/>
        <end position="147"/>
    </location>
</feature>
<dbReference type="Gene3D" id="3.10.350.10">
    <property type="entry name" value="LysM domain"/>
    <property type="match status" value="1"/>
</dbReference>
<evidence type="ECO:0000313" key="4">
    <source>
        <dbReference type="Proteomes" id="UP000325787"/>
    </source>
</evidence>
<gene>
    <name evidence="3" type="ORF">EKG83_15340</name>
</gene>
<organism evidence="3 4">
    <name type="scientific">Saccharothrix syringae</name>
    <name type="common">Nocardiopsis syringae</name>
    <dbReference type="NCBI Taxonomy" id="103733"/>
    <lineage>
        <taxon>Bacteria</taxon>
        <taxon>Bacillati</taxon>
        <taxon>Actinomycetota</taxon>
        <taxon>Actinomycetes</taxon>
        <taxon>Pseudonocardiales</taxon>
        <taxon>Pseudonocardiaceae</taxon>
        <taxon>Saccharothrix</taxon>
    </lineage>
</organism>
<evidence type="ECO:0000313" key="3">
    <source>
        <dbReference type="EMBL" id="QFZ18654.1"/>
    </source>
</evidence>
<dbReference type="EMBL" id="CP034550">
    <property type="protein sequence ID" value="QFZ18654.1"/>
    <property type="molecule type" value="Genomic_DNA"/>
</dbReference>